<accession>A0A813F6W7</accession>
<dbReference type="EMBL" id="CAJNNV010022704">
    <property type="protein sequence ID" value="CAE8608279.1"/>
    <property type="molecule type" value="Genomic_DNA"/>
</dbReference>
<comment type="caution">
    <text evidence="1">The sequence shown here is derived from an EMBL/GenBank/DDBJ whole genome shotgun (WGS) entry which is preliminary data.</text>
</comment>
<proteinExistence type="predicted"/>
<reference evidence="1" key="1">
    <citation type="submission" date="2021-02" db="EMBL/GenBank/DDBJ databases">
        <authorList>
            <person name="Dougan E. K."/>
            <person name="Rhodes N."/>
            <person name="Thang M."/>
            <person name="Chan C."/>
        </authorList>
    </citation>
    <scope>NUCLEOTIDE SEQUENCE</scope>
</reference>
<dbReference type="AlphaFoldDB" id="A0A813F6W7"/>
<dbReference type="Proteomes" id="UP000654075">
    <property type="component" value="Unassembled WGS sequence"/>
</dbReference>
<sequence>MSASLPTLKLLQPPESPASHRPVHAPVYELQGRAREYLPKKLQTKELDKDGISITKLYAWAWCFRQHTPDFSWAIWRQAFVDLQKATFLAKLLSAPDGVIVDDPAEATYFVVPFLSSTWCFLAAPKCW</sequence>
<organism evidence="1 2">
    <name type="scientific">Polarella glacialis</name>
    <name type="common">Dinoflagellate</name>
    <dbReference type="NCBI Taxonomy" id="89957"/>
    <lineage>
        <taxon>Eukaryota</taxon>
        <taxon>Sar</taxon>
        <taxon>Alveolata</taxon>
        <taxon>Dinophyceae</taxon>
        <taxon>Suessiales</taxon>
        <taxon>Suessiaceae</taxon>
        <taxon>Polarella</taxon>
    </lineage>
</organism>
<name>A0A813F6W7_POLGL</name>
<gene>
    <name evidence="1" type="ORF">PGLA1383_LOCUS26153</name>
</gene>
<keyword evidence="2" id="KW-1185">Reference proteome</keyword>
<evidence type="ECO:0000313" key="1">
    <source>
        <dbReference type="EMBL" id="CAE8608279.1"/>
    </source>
</evidence>
<protein>
    <submittedName>
        <fullName evidence="1">Uncharacterized protein</fullName>
    </submittedName>
</protein>
<evidence type="ECO:0000313" key="2">
    <source>
        <dbReference type="Proteomes" id="UP000654075"/>
    </source>
</evidence>
<feature type="non-terminal residue" evidence="1">
    <location>
        <position position="128"/>
    </location>
</feature>